<accession>E3Q4I2</accession>
<protein>
    <submittedName>
        <fullName evidence="1">Uncharacterized protein</fullName>
    </submittedName>
</protein>
<proteinExistence type="predicted"/>
<sequence>MVVEEPGFSVSQWAGVFDLPKIIADLRCARATSINKIMESPSLDEFSLDSTEILWKPTMDVLLEEEEIKSKARVGYSSNGESLGCYVLERIVKPMTYQPLHNSVKEGPSLKMTGLLLVMIKAPSLTWARKHCS</sequence>
<evidence type="ECO:0000313" key="1">
    <source>
        <dbReference type="EMBL" id="EFQ25997.1"/>
    </source>
</evidence>
<evidence type="ECO:0000313" key="2">
    <source>
        <dbReference type="Proteomes" id="UP000008782"/>
    </source>
</evidence>
<gene>
    <name evidence="1" type="ORF">GLRG_01141</name>
</gene>
<name>E3Q4I2_COLGM</name>
<organism evidence="2">
    <name type="scientific">Colletotrichum graminicola (strain M1.001 / M2 / FGSC 10212)</name>
    <name type="common">Maize anthracnose fungus</name>
    <name type="synonym">Glomerella graminicola</name>
    <dbReference type="NCBI Taxonomy" id="645133"/>
    <lineage>
        <taxon>Eukaryota</taxon>
        <taxon>Fungi</taxon>
        <taxon>Dikarya</taxon>
        <taxon>Ascomycota</taxon>
        <taxon>Pezizomycotina</taxon>
        <taxon>Sordariomycetes</taxon>
        <taxon>Hypocreomycetidae</taxon>
        <taxon>Glomerellales</taxon>
        <taxon>Glomerellaceae</taxon>
        <taxon>Colletotrichum</taxon>
        <taxon>Colletotrichum graminicola species complex</taxon>
    </lineage>
</organism>
<reference evidence="2" key="1">
    <citation type="journal article" date="2012" name="Nat. Genet.">
        <title>Lifestyle transitions in plant pathogenic Colletotrichum fungi deciphered by genome and transcriptome analyses.</title>
        <authorList>
            <person name="O'Connell R.J."/>
            <person name="Thon M.R."/>
            <person name="Hacquard S."/>
            <person name="Amyotte S.G."/>
            <person name="Kleemann J."/>
            <person name="Torres M.F."/>
            <person name="Damm U."/>
            <person name="Buiate E.A."/>
            <person name="Epstein L."/>
            <person name="Alkan N."/>
            <person name="Altmueller J."/>
            <person name="Alvarado-Balderrama L."/>
            <person name="Bauser C.A."/>
            <person name="Becker C."/>
            <person name="Birren B.W."/>
            <person name="Chen Z."/>
            <person name="Choi J."/>
            <person name="Crouch J.A."/>
            <person name="Duvick J.P."/>
            <person name="Farman M.A."/>
            <person name="Gan P."/>
            <person name="Heiman D."/>
            <person name="Henrissat B."/>
            <person name="Howard R.J."/>
            <person name="Kabbage M."/>
            <person name="Koch C."/>
            <person name="Kracher B."/>
            <person name="Kubo Y."/>
            <person name="Law A.D."/>
            <person name="Lebrun M.-H."/>
            <person name="Lee Y.-H."/>
            <person name="Miyara I."/>
            <person name="Moore N."/>
            <person name="Neumann U."/>
            <person name="Nordstroem K."/>
            <person name="Panaccione D.G."/>
            <person name="Panstruga R."/>
            <person name="Place M."/>
            <person name="Proctor R.H."/>
            <person name="Prusky D."/>
            <person name="Rech G."/>
            <person name="Reinhardt R."/>
            <person name="Rollins J.A."/>
            <person name="Rounsley S."/>
            <person name="Schardl C.L."/>
            <person name="Schwartz D.C."/>
            <person name="Shenoy N."/>
            <person name="Shirasu K."/>
            <person name="Sikhakolli U.R."/>
            <person name="Stueber K."/>
            <person name="Sukno S.A."/>
            <person name="Sweigard J.A."/>
            <person name="Takano Y."/>
            <person name="Takahara H."/>
            <person name="Trail F."/>
            <person name="van der Does H.C."/>
            <person name="Voll L.M."/>
            <person name="Will I."/>
            <person name="Young S."/>
            <person name="Zeng Q."/>
            <person name="Zhang J."/>
            <person name="Zhou S."/>
            <person name="Dickman M.B."/>
            <person name="Schulze-Lefert P."/>
            <person name="Ver Loren van Themaat E."/>
            <person name="Ma L.-J."/>
            <person name="Vaillancourt L.J."/>
        </authorList>
    </citation>
    <scope>NUCLEOTIDE SEQUENCE [LARGE SCALE GENOMIC DNA]</scope>
    <source>
        <strain evidence="2">M1.001 / M2 / FGSC 10212</strain>
    </source>
</reference>
<dbReference type="AlphaFoldDB" id="E3Q4I2"/>
<dbReference type="RefSeq" id="XP_008090017.1">
    <property type="nucleotide sequence ID" value="XM_008091826.1"/>
</dbReference>
<dbReference type="EMBL" id="GG697333">
    <property type="protein sequence ID" value="EFQ25997.1"/>
    <property type="molecule type" value="Genomic_DNA"/>
</dbReference>
<dbReference type="Proteomes" id="UP000008782">
    <property type="component" value="Unassembled WGS sequence"/>
</dbReference>
<dbReference type="VEuPathDB" id="FungiDB:GLRG_01141"/>
<keyword evidence="2" id="KW-1185">Reference proteome</keyword>
<dbReference type="GeneID" id="24406506"/>
<dbReference type="HOGENOM" id="CLU_1906587_0_0_1"/>